<sequence>MDSIASASKWMRKEEDIFKGLTDLDLMIENMDVLEDTQLHYKHMQHSMGKVIVRVRDQEQTLEIVVGVEDTEKIIKFTRGLEIECLEKEKKLEEEERMERVRTNK</sequence>
<evidence type="ECO:0000313" key="1">
    <source>
        <dbReference type="EnsemblPlants" id="MELO3C018289.2.1"/>
    </source>
</evidence>
<dbReference type="EnsemblPlants" id="MELO3C018289.2.1">
    <property type="protein sequence ID" value="MELO3C018289.2.1"/>
    <property type="gene ID" value="MELO3C018289.2"/>
</dbReference>
<dbReference type="Gramene" id="MELO3C018289.2.1">
    <property type="protein sequence ID" value="MELO3C018289.2.1"/>
    <property type="gene ID" value="MELO3C018289.2"/>
</dbReference>
<name>A0A9I9DH96_CUCME</name>
<protein>
    <submittedName>
        <fullName evidence="1">Uncharacterized protein</fullName>
    </submittedName>
</protein>
<dbReference type="AlphaFoldDB" id="A0A9I9DH96"/>
<organism evidence="1">
    <name type="scientific">Cucumis melo</name>
    <name type="common">Muskmelon</name>
    <dbReference type="NCBI Taxonomy" id="3656"/>
    <lineage>
        <taxon>Eukaryota</taxon>
        <taxon>Viridiplantae</taxon>
        <taxon>Streptophyta</taxon>
        <taxon>Embryophyta</taxon>
        <taxon>Tracheophyta</taxon>
        <taxon>Spermatophyta</taxon>
        <taxon>Magnoliopsida</taxon>
        <taxon>eudicotyledons</taxon>
        <taxon>Gunneridae</taxon>
        <taxon>Pentapetalae</taxon>
        <taxon>rosids</taxon>
        <taxon>fabids</taxon>
        <taxon>Cucurbitales</taxon>
        <taxon>Cucurbitaceae</taxon>
        <taxon>Benincaseae</taxon>
        <taxon>Cucumis</taxon>
    </lineage>
</organism>
<reference evidence="1" key="1">
    <citation type="submission" date="2023-03" db="UniProtKB">
        <authorList>
            <consortium name="EnsemblPlants"/>
        </authorList>
    </citation>
    <scope>IDENTIFICATION</scope>
</reference>
<accession>A0A9I9DH96</accession>
<proteinExistence type="predicted"/>